<reference evidence="2 3" key="1">
    <citation type="journal article" date="2021" name="Nat. Plants">
        <title>The Taxus genome provides insights into paclitaxel biosynthesis.</title>
        <authorList>
            <person name="Xiong X."/>
            <person name="Gou J."/>
            <person name="Liao Q."/>
            <person name="Li Y."/>
            <person name="Zhou Q."/>
            <person name="Bi G."/>
            <person name="Li C."/>
            <person name="Du R."/>
            <person name="Wang X."/>
            <person name="Sun T."/>
            <person name="Guo L."/>
            <person name="Liang H."/>
            <person name="Lu P."/>
            <person name="Wu Y."/>
            <person name="Zhang Z."/>
            <person name="Ro D.K."/>
            <person name="Shang Y."/>
            <person name="Huang S."/>
            <person name="Yan J."/>
        </authorList>
    </citation>
    <scope>NUCLEOTIDE SEQUENCE [LARGE SCALE GENOMIC DNA]</scope>
    <source>
        <strain evidence="2">Ta-2019</strain>
    </source>
</reference>
<gene>
    <name evidence="2" type="ORF">KI387_041604</name>
</gene>
<feature type="compositionally biased region" description="Polar residues" evidence="1">
    <location>
        <begin position="9"/>
        <end position="19"/>
    </location>
</feature>
<organism evidence="2 3">
    <name type="scientific">Taxus chinensis</name>
    <name type="common">Chinese yew</name>
    <name type="synonym">Taxus wallichiana var. chinensis</name>
    <dbReference type="NCBI Taxonomy" id="29808"/>
    <lineage>
        <taxon>Eukaryota</taxon>
        <taxon>Viridiplantae</taxon>
        <taxon>Streptophyta</taxon>
        <taxon>Embryophyta</taxon>
        <taxon>Tracheophyta</taxon>
        <taxon>Spermatophyta</taxon>
        <taxon>Pinopsida</taxon>
        <taxon>Pinidae</taxon>
        <taxon>Conifers II</taxon>
        <taxon>Cupressales</taxon>
        <taxon>Taxaceae</taxon>
        <taxon>Taxus</taxon>
    </lineage>
</organism>
<feature type="non-terminal residue" evidence="2">
    <location>
        <position position="1"/>
    </location>
</feature>
<feature type="region of interest" description="Disordered" evidence="1">
    <location>
        <begin position="1"/>
        <end position="96"/>
    </location>
</feature>
<name>A0AA38C443_TAXCH</name>
<keyword evidence="3" id="KW-1185">Reference proteome</keyword>
<feature type="non-terminal residue" evidence="2">
    <location>
        <position position="156"/>
    </location>
</feature>
<feature type="compositionally biased region" description="Polar residues" evidence="1">
    <location>
        <begin position="33"/>
        <end position="53"/>
    </location>
</feature>
<feature type="compositionally biased region" description="Polar residues" evidence="1">
    <location>
        <begin position="69"/>
        <end position="93"/>
    </location>
</feature>
<comment type="caution">
    <text evidence="2">The sequence shown here is derived from an EMBL/GenBank/DDBJ whole genome shotgun (WGS) entry which is preliminary data.</text>
</comment>
<evidence type="ECO:0000313" key="3">
    <source>
        <dbReference type="Proteomes" id="UP000824469"/>
    </source>
</evidence>
<evidence type="ECO:0000313" key="2">
    <source>
        <dbReference type="EMBL" id="KAH9293192.1"/>
    </source>
</evidence>
<sequence length="156" mass="17112">DEDFCGMNQIPSQSVAANTRSKRRNLGEEQPLAPSSSRPSVTQQGVGEQNVVPNMQGAPKPAPKPTQMPFATSRVQGTNVQARGQQRDASSPFNIIDQMKKTNVNISMWESLSIPGQRDFLQVAMKDWPISNQRVQMQDKVLTNAAQPEGNHGGKQ</sequence>
<protein>
    <submittedName>
        <fullName evidence="2">Uncharacterized protein</fullName>
    </submittedName>
</protein>
<dbReference type="EMBL" id="JAHRHJ020001478">
    <property type="protein sequence ID" value="KAH9293192.1"/>
    <property type="molecule type" value="Genomic_DNA"/>
</dbReference>
<evidence type="ECO:0000256" key="1">
    <source>
        <dbReference type="SAM" id="MobiDB-lite"/>
    </source>
</evidence>
<proteinExistence type="predicted"/>
<accession>A0AA38C443</accession>
<dbReference type="Proteomes" id="UP000824469">
    <property type="component" value="Unassembled WGS sequence"/>
</dbReference>
<dbReference type="AlphaFoldDB" id="A0AA38C443"/>